<keyword evidence="6" id="KW-0997">Cell inner membrane</keyword>
<dbReference type="NCBIfam" id="TIGR02532">
    <property type="entry name" value="IV_pilin_GFxxxE"/>
    <property type="match status" value="1"/>
</dbReference>
<dbReference type="GO" id="GO:0015628">
    <property type="term" value="P:protein secretion by the type II secretion system"/>
    <property type="evidence" value="ECO:0007669"/>
    <property type="project" value="InterPro"/>
</dbReference>
<dbReference type="RefSeq" id="WP_129836958.1">
    <property type="nucleotide sequence ID" value="NZ_CP035704.1"/>
</dbReference>
<keyword evidence="9 10" id="KW-0472">Membrane</keyword>
<dbReference type="Pfam" id="PF07963">
    <property type="entry name" value="N_methyl"/>
    <property type="match status" value="1"/>
</dbReference>
<dbReference type="Proteomes" id="UP000291562">
    <property type="component" value="Chromosome"/>
</dbReference>
<gene>
    <name evidence="12" type="primary">gspG</name>
    <name evidence="12" type="ORF">ELE36_16370</name>
</gene>
<evidence type="ECO:0000256" key="1">
    <source>
        <dbReference type="ARBA" id="ARBA00004377"/>
    </source>
</evidence>
<evidence type="ECO:0000256" key="10">
    <source>
        <dbReference type="SAM" id="Phobius"/>
    </source>
</evidence>
<evidence type="ECO:0000256" key="8">
    <source>
        <dbReference type="ARBA" id="ARBA00022989"/>
    </source>
</evidence>
<proteinExistence type="inferred from homology"/>
<evidence type="ECO:0000256" key="3">
    <source>
        <dbReference type="ARBA" id="ARBA00020042"/>
    </source>
</evidence>
<dbReference type="InterPro" id="IPR013545">
    <property type="entry name" value="T2SS_protein-GspG_C"/>
</dbReference>
<evidence type="ECO:0000256" key="7">
    <source>
        <dbReference type="ARBA" id="ARBA00022692"/>
    </source>
</evidence>
<dbReference type="InterPro" id="IPR010054">
    <property type="entry name" value="Type2_sec_GspG"/>
</dbReference>
<sequence>MQSNGALRIARFGSRANLSRTKGFTLIEMIAVLVLIGLVMGIVGGKIMDNFNKGKYGAGKAQLHALEMKINAYILDNGNPPAQLGDLLTRPGSAGNWNGPYAKDSDLKDPFGHPYQYKAPGEHGDFDIVFLGKDGAPGGDSLNKDVGSWE</sequence>
<evidence type="ECO:0000313" key="12">
    <source>
        <dbReference type="EMBL" id="QBB72741.1"/>
    </source>
</evidence>
<dbReference type="OrthoDB" id="9795612at2"/>
<evidence type="ECO:0000256" key="2">
    <source>
        <dbReference type="ARBA" id="ARBA00009984"/>
    </source>
</evidence>
<dbReference type="NCBIfam" id="TIGR01710">
    <property type="entry name" value="typeII_sec_gspG"/>
    <property type="match status" value="1"/>
</dbReference>
<organism evidence="12 13">
    <name type="scientific">Pseudolysobacter antarcticus</name>
    <dbReference type="NCBI Taxonomy" id="2511995"/>
    <lineage>
        <taxon>Bacteria</taxon>
        <taxon>Pseudomonadati</taxon>
        <taxon>Pseudomonadota</taxon>
        <taxon>Gammaproteobacteria</taxon>
        <taxon>Lysobacterales</taxon>
        <taxon>Rhodanobacteraceae</taxon>
        <taxon>Pseudolysobacter</taxon>
    </lineage>
</organism>
<comment type="similarity">
    <text evidence="2">Belongs to the GSP G family.</text>
</comment>
<accession>A0A411HQH3</accession>
<evidence type="ECO:0000256" key="5">
    <source>
        <dbReference type="ARBA" id="ARBA00022481"/>
    </source>
</evidence>
<protein>
    <recommendedName>
        <fullName evidence="3">Type II secretion system core protein G</fullName>
    </recommendedName>
</protein>
<dbReference type="Gene3D" id="3.30.700.10">
    <property type="entry name" value="Glycoprotein, Type 4 Pilin"/>
    <property type="match status" value="1"/>
</dbReference>
<dbReference type="PRINTS" id="PR00813">
    <property type="entry name" value="BCTERIALGSPG"/>
</dbReference>
<comment type="subcellular location">
    <subcellularLocation>
        <location evidence="1">Cell inner membrane</location>
        <topology evidence="1">Single-pass membrane protein</topology>
    </subcellularLocation>
</comment>
<dbReference type="Pfam" id="PF08334">
    <property type="entry name" value="T2SSG"/>
    <property type="match status" value="1"/>
</dbReference>
<evidence type="ECO:0000256" key="9">
    <source>
        <dbReference type="ARBA" id="ARBA00023136"/>
    </source>
</evidence>
<keyword evidence="13" id="KW-1185">Reference proteome</keyword>
<dbReference type="InterPro" id="IPR000983">
    <property type="entry name" value="Bac_GSPG_pilin"/>
</dbReference>
<name>A0A411HQH3_9GAMM</name>
<evidence type="ECO:0000256" key="6">
    <source>
        <dbReference type="ARBA" id="ARBA00022519"/>
    </source>
</evidence>
<feature type="domain" description="Type II secretion system protein GspG C-terminal" evidence="11">
    <location>
        <begin position="46"/>
        <end position="149"/>
    </location>
</feature>
<keyword evidence="8 10" id="KW-1133">Transmembrane helix</keyword>
<evidence type="ECO:0000256" key="4">
    <source>
        <dbReference type="ARBA" id="ARBA00022475"/>
    </source>
</evidence>
<dbReference type="InterPro" id="IPR045584">
    <property type="entry name" value="Pilin-like"/>
</dbReference>
<dbReference type="AlphaFoldDB" id="A0A411HQH3"/>
<dbReference type="SUPFAM" id="SSF54523">
    <property type="entry name" value="Pili subunits"/>
    <property type="match status" value="1"/>
</dbReference>
<dbReference type="EMBL" id="CP035704">
    <property type="protein sequence ID" value="QBB72741.1"/>
    <property type="molecule type" value="Genomic_DNA"/>
</dbReference>
<evidence type="ECO:0000259" key="11">
    <source>
        <dbReference type="Pfam" id="PF08334"/>
    </source>
</evidence>
<dbReference type="KEGG" id="xbc:ELE36_16370"/>
<dbReference type="GO" id="GO:0015627">
    <property type="term" value="C:type II protein secretion system complex"/>
    <property type="evidence" value="ECO:0007669"/>
    <property type="project" value="InterPro"/>
</dbReference>
<keyword evidence="4" id="KW-1003">Cell membrane</keyword>
<reference evidence="12 13" key="1">
    <citation type="submission" date="2019-01" db="EMBL/GenBank/DDBJ databases">
        <title>Pseudolysobacter antarctica gen. nov., sp. nov., isolated from Fildes Peninsula, Antarctica.</title>
        <authorList>
            <person name="Wei Z."/>
            <person name="Peng F."/>
        </authorList>
    </citation>
    <scope>NUCLEOTIDE SEQUENCE [LARGE SCALE GENOMIC DNA]</scope>
    <source>
        <strain evidence="12 13">AQ6-296</strain>
    </source>
</reference>
<keyword evidence="7 10" id="KW-0812">Transmembrane</keyword>
<dbReference type="PROSITE" id="PS00409">
    <property type="entry name" value="PROKAR_NTER_METHYL"/>
    <property type="match status" value="1"/>
</dbReference>
<evidence type="ECO:0000313" key="13">
    <source>
        <dbReference type="Proteomes" id="UP000291562"/>
    </source>
</evidence>
<keyword evidence="5" id="KW-0488">Methylation</keyword>
<dbReference type="InterPro" id="IPR012902">
    <property type="entry name" value="N_methyl_site"/>
</dbReference>
<dbReference type="GO" id="GO:0005886">
    <property type="term" value="C:plasma membrane"/>
    <property type="evidence" value="ECO:0007669"/>
    <property type="project" value="UniProtKB-SubCell"/>
</dbReference>
<feature type="transmembrane region" description="Helical" evidence="10">
    <location>
        <begin position="24"/>
        <end position="45"/>
    </location>
</feature>